<name>A0A813NS39_9BILA</name>
<dbReference type="Pfam" id="PF13086">
    <property type="entry name" value="AAA_11"/>
    <property type="match status" value="1"/>
</dbReference>
<evidence type="ECO:0000256" key="6">
    <source>
        <dbReference type="ARBA" id="ARBA00022806"/>
    </source>
</evidence>
<organism evidence="11 12">
    <name type="scientific">Brachionus calyciflorus</name>
    <dbReference type="NCBI Taxonomy" id="104777"/>
    <lineage>
        <taxon>Eukaryota</taxon>
        <taxon>Metazoa</taxon>
        <taxon>Spiralia</taxon>
        <taxon>Gnathifera</taxon>
        <taxon>Rotifera</taxon>
        <taxon>Eurotatoria</taxon>
        <taxon>Monogononta</taxon>
        <taxon>Pseudotrocha</taxon>
        <taxon>Ploima</taxon>
        <taxon>Brachionidae</taxon>
        <taxon>Brachionus</taxon>
    </lineage>
</organism>
<reference evidence="11" key="1">
    <citation type="submission" date="2021-02" db="EMBL/GenBank/DDBJ databases">
        <authorList>
            <person name="Nowell W R."/>
        </authorList>
    </citation>
    <scope>NUCLEOTIDE SEQUENCE</scope>
    <source>
        <strain evidence="11">Ploen Becks lab</strain>
    </source>
</reference>
<keyword evidence="5" id="KW-0378">Hydrolase</keyword>
<dbReference type="InterPro" id="IPR047187">
    <property type="entry name" value="SF1_C_Upf1"/>
</dbReference>
<keyword evidence="2" id="KW-0677">Repeat</keyword>
<feature type="domain" description="NF-X1-type" evidence="10">
    <location>
        <begin position="1206"/>
        <end position="1225"/>
    </location>
</feature>
<evidence type="ECO:0000256" key="4">
    <source>
        <dbReference type="ARBA" id="ARBA00022771"/>
    </source>
</evidence>
<dbReference type="GO" id="GO:0005524">
    <property type="term" value="F:ATP binding"/>
    <property type="evidence" value="ECO:0007669"/>
    <property type="project" value="UniProtKB-KW"/>
</dbReference>
<feature type="domain" description="NF-X1-type" evidence="10">
    <location>
        <begin position="1175"/>
        <end position="1198"/>
    </location>
</feature>
<keyword evidence="4" id="KW-0863">Zinc-finger</keyword>
<protein>
    <recommendedName>
        <fullName evidence="10">NF-X1-type domain-containing protein</fullName>
    </recommendedName>
</protein>
<evidence type="ECO:0000259" key="10">
    <source>
        <dbReference type="SMART" id="SM00438"/>
    </source>
</evidence>
<dbReference type="GO" id="GO:0031048">
    <property type="term" value="P:regulatory ncRNA-mediated heterochromatin formation"/>
    <property type="evidence" value="ECO:0007669"/>
    <property type="project" value="TreeGrafter"/>
</dbReference>
<comment type="caution">
    <text evidence="11">The sequence shown here is derived from an EMBL/GenBank/DDBJ whole genome shotgun (WGS) entry which is preliminary data.</text>
</comment>
<dbReference type="InterPro" id="IPR027417">
    <property type="entry name" value="P-loop_NTPase"/>
</dbReference>
<feature type="domain" description="NF-X1-type" evidence="10">
    <location>
        <begin position="1485"/>
        <end position="1503"/>
    </location>
</feature>
<evidence type="ECO:0000313" key="12">
    <source>
        <dbReference type="Proteomes" id="UP000663879"/>
    </source>
</evidence>
<dbReference type="PANTHER" id="PTHR10887">
    <property type="entry name" value="DNA2/NAM7 HELICASE FAMILY"/>
    <property type="match status" value="1"/>
</dbReference>
<feature type="domain" description="NF-X1-type" evidence="10">
    <location>
        <begin position="1430"/>
        <end position="1449"/>
    </location>
</feature>
<dbReference type="InterPro" id="IPR041679">
    <property type="entry name" value="DNA2/NAM7-like_C"/>
</dbReference>
<evidence type="ECO:0000256" key="3">
    <source>
        <dbReference type="ARBA" id="ARBA00022741"/>
    </source>
</evidence>
<dbReference type="InterPro" id="IPR000967">
    <property type="entry name" value="Znf_NFX1"/>
</dbReference>
<feature type="compositionally biased region" description="Basic residues" evidence="9">
    <location>
        <begin position="1"/>
        <end position="17"/>
    </location>
</feature>
<keyword evidence="6" id="KW-0347">Helicase</keyword>
<dbReference type="GO" id="GO:0005694">
    <property type="term" value="C:chromosome"/>
    <property type="evidence" value="ECO:0007669"/>
    <property type="project" value="UniProtKB-ARBA"/>
</dbReference>
<keyword evidence="3" id="KW-0547">Nucleotide-binding</keyword>
<feature type="domain" description="NF-X1-type" evidence="10">
    <location>
        <begin position="1374"/>
        <end position="1393"/>
    </location>
</feature>
<dbReference type="Pfam" id="PF13087">
    <property type="entry name" value="AAA_12"/>
    <property type="match status" value="1"/>
</dbReference>
<keyword evidence="1" id="KW-0479">Metal-binding</keyword>
<feature type="domain" description="NF-X1-type" evidence="10">
    <location>
        <begin position="1318"/>
        <end position="1337"/>
    </location>
</feature>
<dbReference type="SUPFAM" id="SSF52540">
    <property type="entry name" value="P-loop containing nucleoside triphosphate hydrolases"/>
    <property type="match status" value="1"/>
</dbReference>
<evidence type="ECO:0000256" key="5">
    <source>
        <dbReference type="ARBA" id="ARBA00022801"/>
    </source>
</evidence>
<dbReference type="GO" id="GO:0008270">
    <property type="term" value="F:zinc ion binding"/>
    <property type="evidence" value="ECO:0007669"/>
    <property type="project" value="UniProtKB-KW"/>
</dbReference>
<feature type="domain" description="NF-X1-type" evidence="10">
    <location>
        <begin position="1262"/>
        <end position="1281"/>
    </location>
</feature>
<keyword evidence="7" id="KW-0862">Zinc</keyword>
<dbReference type="EMBL" id="CAJNOC010000306">
    <property type="protein sequence ID" value="CAF0742317.1"/>
    <property type="molecule type" value="Genomic_DNA"/>
</dbReference>
<keyword evidence="12" id="KW-1185">Reference proteome</keyword>
<dbReference type="OrthoDB" id="2423195at2759"/>
<dbReference type="Gene3D" id="3.40.50.300">
    <property type="entry name" value="P-loop containing nucleotide triphosphate hydrolases"/>
    <property type="match status" value="3"/>
</dbReference>
<keyword evidence="8" id="KW-0067">ATP-binding</keyword>
<dbReference type="SMART" id="SM00438">
    <property type="entry name" value="ZnF_NFX"/>
    <property type="match status" value="8"/>
</dbReference>
<proteinExistence type="predicted"/>
<evidence type="ECO:0000256" key="1">
    <source>
        <dbReference type="ARBA" id="ARBA00022723"/>
    </source>
</evidence>
<gene>
    <name evidence="11" type="ORF">OXX778_LOCUS3456</name>
</gene>
<evidence type="ECO:0000256" key="9">
    <source>
        <dbReference type="SAM" id="MobiDB-lite"/>
    </source>
</evidence>
<evidence type="ECO:0000256" key="8">
    <source>
        <dbReference type="ARBA" id="ARBA00022840"/>
    </source>
</evidence>
<dbReference type="InterPro" id="IPR041677">
    <property type="entry name" value="DNA2/NAM7_AAA_11"/>
</dbReference>
<dbReference type="InterPro" id="IPR045055">
    <property type="entry name" value="DNA2/NAM7-like"/>
</dbReference>
<dbReference type="GO" id="GO:0016787">
    <property type="term" value="F:hydrolase activity"/>
    <property type="evidence" value="ECO:0007669"/>
    <property type="project" value="UniProtKB-KW"/>
</dbReference>
<dbReference type="PANTHER" id="PTHR10887:SF341">
    <property type="entry name" value="NFX1-TYPE ZINC FINGER-CONTAINING PROTEIN 1"/>
    <property type="match status" value="1"/>
</dbReference>
<dbReference type="Pfam" id="PF25396">
    <property type="entry name" value="ZNFX1"/>
    <property type="match status" value="1"/>
</dbReference>
<evidence type="ECO:0000313" key="11">
    <source>
        <dbReference type="EMBL" id="CAF0742317.1"/>
    </source>
</evidence>
<dbReference type="GO" id="GO:0031380">
    <property type="term" value="C:nuclear RNA-directed RNA polymerase complex"/>
    <property type="evidence" value="ECO:0007669"/>
    <property type="project" value="TreeGrafter"/>
</dbReference>
<dbReference type="Proteomes" id="UP000663879">
    <property type="component" value="Unassembled WGS sequence"/>
</dbReference>
<evidence type="ECO:0000256" key="7">
    <source>
        <dbReference type="ARBA" id="ARBA00022833"/>
    </source>
</evidence>
<dbReference type="InterPro" id="IPR057373">
    <property type="entry name" value="ZNFX1"/>
</dbReference>
<dbReference type="GO" id="GO:0004386">
    <property type="term" value="F:helicase activity"/>
    <property type="evidence" value="ECO:0007669"/>
    <property type="project" value="UniProtKB-KW"/>
</dbReference>
<sequence>MEANKGTRRRRRNRPRQRVTQNQNHPQQSSPNKRRNFSRPNLHSVQNIINLYRKTPSEIILELFNPRFDLEKLLEMDEIDDDLAIKLIFLFEKAFECNSMSTKLDALMKLICPCKFFQEHIFNILSPSRDTFVESVLNLCSIFVYLDSFNTTTLEALKSKLEYVIIYLPKFSQQLNDLEKFFEESENLNKRKRGKTFSNLDQNGEQDDFTKMNIVPKLEDILNDQTNFLRKNLTNGSYQSVHHYLDTQYRLLREDFMRPLRDGVCSFRDIVKSYKIRNRKKDELSKEIMKQLRQIDNLNVYFNVFMESCIAIPQGIVYSLKLDLNGMKILDPRRLIFGSLICLSSDYFQSECLIGTISEKDKDFLKTGIIYVKFSHSYLDINERKNIPIANVRYVMLESTVYFEAYKHVLKALCSFHRDGEYKFPFREHLIYSEHSMVEPPDYLINSGIDFRPLVVKKNTYYHSSLFGNVSFRDQNNWPSADDMKLSPAQYDAVKLALNNKLTLIQGPPGTGKTFVGVKIVKLLLHNKNLWWNLEDDRCRPILMVCYTNHALDQFLEYCIDECDLTEGVVRVGGRSRSERLAPFLLSNIKQKLRNENKINRSIKISIGIELKKLEGLRNRLNYLNEPINTILNYNAILRINILKDYMNEKHHDQMIMYSDSLFDKNDLDNDFCLLEWLGFFQDSQYSLKQEEPSTSQINSITEEDQYDSDNEDLINQRVLESDIRFKNIKKNLKNKNKYLLYENDISKMIDAFQILKNDQVKPEKFNIVNYLRTKTNESLKFSEEDFSLLENVINIWKLDYDQRFFLYLNWLRKFLSQQEELIENVTLEYNKSASIVEELRLQEDKNVMEQALIVAMTTTGSTRYHNILKDIGPRIVIVEEAAEVFEAHIVGSLSKHCEHLILIGDHVQLRPNPAVYSLAREYKLDVSLFERLVNNDFKRVMLNKQHRMRPEISVLMKYFYDKPIENNESVYRFPSITGVTKSVFFINHKNMEKSNSGAKASKLNPFEKNYLVKLAVYLTNCKYAQEDITILSMYLGQTMDIKKQLKVAKLDRIKVSTVDNYQGEENKIILLSLVRSNTEKKIGFLNISNRVCVALSRAKHGFYTIGNFDFICSYESNNKWKQIVNEMKLNDNFGDLTLTCVLHKENDIKILNLTDFDQRKNCCCNSKCDILLNCGHKCPQKCHVLNDLEHLKYKCKQVCKKSLMCGHLCSQICCEHKNCNKCGVLVNKIIIECGHILLNIRCDLLPTRSMCNTICNKKLSCGHLCSQICNKHDKCAVCPVIVDKNIQQCGHIIKGIRCDFIPMRKDCNEICNKKLSCGHLCSQICNKHDKCAVCPVIVDKNIQQCGHIIKGIRCDFIPMRKDCNEICNKKLSCGHLCSQICNKHLNCFKCEIKVDKIIKECGHEIKSFRCDSEPIRKNCVQKCNKKMYCGHNCEEKCSDHIQCTKCSVKVFKKIKDCGHMVEVRCDYVPTRLDCKELCVKTLKCGHLCTKKCSILDCGKCENLIDVNSTCKHPSLIQSKCSNKIWHYQQECKRPCYEVLKCGHVCESSCSDCFGGYVHTRCKKQVEVKFRCGHITTTNCFSQQNLICQSVCSNFCPHGTCSKPCGQPCTPCDRPCEYKCEHFSCSKKCHEFCDRPVCNEPCKNKLKCGHNCIGICGEPCPKICRVCNRDTNELFANTEAKFVLLVQCGHIFESSYLDSYMRKQSLELINQFPQCPWCKTPIRFNYRYSKLIKAQLIEFERAKTTKIGNERQNELFKSNLLDQIKNFNQSNDEFDNKLKNLISSDLEKLNFLSQNNLKLYDTTWNLFINLKIFKNGIKIKCFERQEHLEHLIFEVEKLQDLFIFEQGELNLFQSEQMLNDFMCELSRLNYLVSLFNLEIKFEKNFKNSKDPMKVSSLLARLGELLYNKVNKFESDLQFKADEYFKKIEKQVPIDEKKNGCVIS</sequence>
<evidence type="ECO:0000256" key="2">
    <source>
        <dbReference type="ARBA" id="ARBA00022737"/>
    </source>
</evidence>
<accession>A0A813NS39</accession>
<feature type="domain" description="NF-X1-type" evidence="10">
    <location>
        <begin position="1648"/>
        <end position="1666"/>
    </location>
</feature>
<dbReference type="CDD" id="cd18808">
    <property type="entry name" value="SF1_C_Upf1"/>
    <property type="match status" value="1"/>
</dbReference>
<feature type="compositionally biased region" description="Low complexity" evidence="9">
    <location>
        <begin position="18"/>
        <end position="31"/>
    </location>
</feature>
<feature type="region of interest" description="Disordered" evidence="9">
    <location>
        <begin position="1"/>
        <end position="39"/>
    </location>
</feature>
<dbReference type="FunFam" id="3.40.50.300:FF:000326">
    <property type="entry name" value="P-loop containing nucleoside triphosphate hydrolase"/>
    <property type="match status" value="1"/>
</dbReference>